<name>A0A6A4T1C3_SCOMX</name>
<organism evidence="1 2">
    <name type="scientific">Scophthalmus maximus</name>
    <name type="common">Turbot</name>
    <name type="synonym">Psetta maxima</name>
    <dbReference type="NCBI Taxonomy" id="52904"/>
    <lineage>
        <taxon>Eukaryota</taxon>
        <taxon>Metazoa</taxon>
        <taxon>Chordata</taxon>
        <taxon>Craniata</taxon>
        <taxon>Vertebrata</taxon>
        <taxon>Euteleostomi</taxon>
        <taxon>Actinopterygii</taxon>
        <taxon>Neopterygii</taxon>
        <taxon>Teleostei</taxon>
        <taxon>Neoteleostei</taxon>
        <taxon>Acanthomorphata</taxon>
        <taxon>Carangaria</taxon>
        <taxon>Pleuronectiformes</taxon>
        <taxon>Pleuronectoidei</taxon>
        <taxon>Scophthalmidae</taxon>
        <taxon>Scophthalmus</taxon>
    </lineage>
</organism>
<reference evidence="1 2" key="1">
    <citation type="submission" date="2019-06" db="EMBL/GenBank/DDBJ databases">
        <title>Draft genomes of female and male turbot (Scophthalmus maximus).</title>
        <authorList>
            <person name="Xu H."/>
            <person name="Xu X.-W."/>
            <person name="Shao C."/>
            <person name="Chen S."/>
        </authorList>
    </citation>
    <scope>NUCLEOTIDE SEQUENCE [LARGE SCALE GENOMIC DNA]</scope>
    <source>
        <strain evidence="1">Ysfricsl-2016a</strain>
        <tissue evidence="1">Blood</tissue>
    </source>
</reference>
<comment type="caution">
    <text evidence="1">The sequence shown here is derived from an EMBL/GenBank/DDBJ whole genome shotgun (WGS) entry which is preliminary data.</text>
</comment>
<sequence length="103" mass="11476">MPEYSETAGGEYQINVRHVRWIQMLLPQRNVFRWVSVLPAAGGELQPAVPLYMHEAEQSEFAFEGEGYGGDAAETMQRGRVLQQSGDAADPVSLALLTHLYCH</sequence>
<evidence type="ECO:0000313" key="2">
    <source>
        <dbReference type="Proteomes" id="UP000438429"/>
    </source>
</evidence>
<proteinExistence type="predicted"/>
<gene>
    <name evidence="1" type="ORF">F2P81_009928</name>
</gene>
<dbReference type="Proteomes" id="UP000438429">
    <property type="component" value="Unassembled WGS sequence"/>
</dbReference>
<dbReference type="EMBL" id="VEVO01000009">
    <property type="protein sequence ID" value="KAF0037054.1"/>
    <property type="molecule type" value="Genomic_DNA"/>
</dbReference>
<protein>
    <submittedName>
        <fullName evidence="1">Uncharacterized protein</fullName>
    </submittedName>
</protein>
<evidence type="ECO:0000313" key="1">
    <source>
        <dbReference type="EMBL" id="KAF0037054.1"/>
    </source>
</evidence>
<accession>A0A6A4T1C3</accession>
<dbReference type="AlphaFoldDB" id="A0A6A4T1C3"/>